<dbReference type="PROSITE" id="PS51755">
    <property type="entry name" value="OMPR_PHOB"/>
    <property type="match status" value="1"/>
</dbReference>
<dbReference type="SUPFAM" id="SSF46894">
    <property type="entry name" value="C-terminal effector domain of the bipartite response regulators"/>
    <property type="match status" value="1"/>
</dbReference>
<dbReference type="GO" id="GO:0003677">
    <property type="term" value="F:DNA binding"/>
    <property type="evidence" value="ECO:0007669"/>
    <property type="project" value="UniProtKB-UniRule"/>
</dbReference>
<keyword evidence="2" id="KW-0805">Transcription regulation</keyword>
<dbReference type="SUPFAM" id="SSF48452">
    <property type="entry name" value="TPR-like"/>
    <property type="match status" value="3"/>
</dbReference>
<dbReference type="Pfam" id="PF13191">
    <property type="entry name" value="AAA_16"/>
    <property type="match status" value="1"/>
</dbReference>
<dbReference type="InterPro" id="IPR011990">
    <property type="entry name" value="TPR-like_helical_dom_sf"/>
</dbReference>
<dbReference type="AlphaFoldDB" id="A0A495XKZ3"/>
<accession>A0A495XKZ3</accession>
<keyword evidence="9" id="KW-1185">Reference proteome</keyword>
<dbReference type="CDD" id="cd00383">
    <property type="entry name" value="trans_reg_C"/>
    <property type="match status" value="1"/>
</dbReference>
<evidence type="ECO:0000313" key="8">
    <source>
        <dbReference type="EMBL" id="RKT74329.1"/>
    </source>
</evidence>
<evidence type="ECO:0000256" key="2">
    <source>
        <dbReference type="ARBA" id="ARBA00023015"/>
    </source>
</evidence>
<dbReference type="SMART" id="SM00862">
    <property type="entry name" value="Trans_reg_C"/>
    <property type="match status" value="1"/>
</dbReference>
<proteinExistence type="inferred from homology"/>
<keyword evidence="5" id="KW-0802">TPR repeat</keyword>
<dbReference type="PROSITE" id="PS50005">
    <property type="entry name" value="TPR"/>
    <property type="match status" value="2"/>
</dbReference>
<dbReference type="SMART" id="SM00028">
    <property type="entry name" value="TPR"/>
    <property type="match status" value="9"/>
</dbReference>
<dbReference type="GO" id="GO:0000160">
    <property type="term" value="P:phosphorelay signal transduction system"/>
    <property type="evidence" value="ECO:0007669"/>
    <property type="project" value="InterPro"/>
</dbReference>
<dbReference type="Pfam" id="PF00486">
    <property type="entry name" value="Trans_reg_C"/>
    <property type="match status" value="1"/>
</dbReference>
<protein>
    <submittedName>
        <fullName evidence="8">DNA-binding SARP family transcriptional activator</fullName>
    </submittedName>
</protein>
<comment type="caution">
    <text evidence="8">The sequence shown here is derived from an EMBL/GenBank/DDBJ whole genome shotgun (WGS) entry which is preliminary data.</text>
</comment>
<dbReference type="InterPro" id="IPR005158">
    <property type="entry name" value="BTAD"/>
</dbReference>
<comment type="similarity">
    <text evidence="1">Belongs to the AfsR/DnrI/RedD regulatory family.</text>
</comment>
<dbReference type="Pfam" id="PF13424">
    <property type="entry name" value="TPR_12"/>
    <property type="match status" value="3"/>
</dbReference>
<evidence type="ECO:0000256" key="6">
    <source>
        <dbReference type="PROSITE-ProRule" id="PRU01091"/>
    </source>
</evidence>
<dbReference type="PANTHER" id="PTHR35807">
    <property type="entry name" value="TRANSCRIPTIONAL REGULATOR REDD-RELATED"/>
    <property type="match status" value="1"/>
</dbReference>
<dbReference type="InterPro" id="IPR041664">
    <property type="entry name" value="AAA_16"/>
</dbReference>
<dbReference type="CDD" id="cd15831">
    <property type="entry name" value="BTAD"/>
    <property type="match status" value="1"/>
</dbReference>
<feature type="domain" description="OmpR/PhoB-type" evidence="7">
    <location>
        <begin position="1"/>
        <end position="94"/>
    </location>
</feature>
<evidence type="ECO:0000256" key="1">
    <source>
        <dbReference type="ARBA" id="ARBA00005820"/>
    </source>
</evidence>
<dbReference type="Gene3D" id="1.25.40.10">
    <property type="entry name" value="Tetratricopeptide repeat domain"/>
    <property type="match status" value="3"/>
</dbReference>
<dbReference type="Gene3D" id="1.10.10.10">
    <property type="entry name" value="Winged helix-like DNA-binding domain superfamily/Winged helix DNA-binding domain"/>
    <property type="match status" value="2"/>
</dbReference>
<evidence type="ECO:0000256" key="5">
    <source>
        <dbReference type="PROSITE-ProRule" id="PRU00339"/>
    </source>
</evidence>
<dbReference type="EMBL" id="RBXR01000001">
    <property type="protein sequence ID" value="RKT74329.1"/>
    <property type="molecule type" value="Genomic_DNA"/>
</dbReference>
<evidence type="ECO:0000256" key="4">
    <source>
        <dbReference type="ARBA" id="ARBA00023163"/>
    </source>
</evidence>
<sequence length="1091" mass="117401">MIASTQFGLLGPLEVRRDGQPVALPSAKQRVVLATLLLRANQVVTVDELIDRLWPADSPGAARGTAQAYVMRLRRVLGDAGSIRTVENGYVLDVAPGSLDLDRFRDAERLADEAAARGDRAAEATHLRAALALWRGRPLVNVPSDVLRREEVPWLEELRLQALQRRVRLDLDAGEHNRVVAELQALTTEHPLREGFWAQLMLALYRANRQADALDAHRRLSRVLAEELGVDPGEEVRRLHLAILANDPALLVDRPAAPPARRASPLPPDVADFVGREPEIETVGRLLAPPDGRPSPRYVVLSGPPGVGKTALAVHLAHRLRERFPDGVLHVNLRGYSPQPPLSVDRALGQLLRGLGMRPEQVPLDVEDQAELYRSLLAGTRTLVVLDNAVSPEQVRPLLPAEPGCAALVTSRNELRGLVALQGARTMSLDSLPEADARLLLADIAGTDLVAAEPEAVTELVRLCARLPLAVRIAGAKLTGRDASVADYVAELREANRLSALAIEDDEQAAVRTAFGLSYQTLKPEVRHLFRVLGLVPGADFTAEAAAALAGVAPEEAKRLLGALTTANLVQSQAGPRHQFHDLLRLYARERAELEDPADHRDRALRRLYQHYLDRADAAAELLNPALPRLPRPVEPGGPPFPDHATAVGWLGAERANLVIAIEHAATHQALRPWSWHLTDALAGYLHTHRHDADLLAAATAALGAARADGDPAAEAAVLRALGVLHWSVGDYRTAVDELRRALDLHREAGDRAGGGAALTALGVLHLEDGRLAEAVRCLTEAVEAAGPAGAVAARVRLGAVHLEMGEPATARAHLEAALAEARPLGLVHAEAVALNALGAVHLRLGDFDEAISCHQAALERHRVLGSRHDQAEVLQNLAAVHRDARRFAEAVEYGGRALDLARQTRNLRFEADTLNTLATARGGLGQWQAALEEHGAALELARRAGYRQGEITSLIGLAAARVGLGRADSAVADAWQAADLARTTHFRLREAQALTVLASAEHATGRLDAAAEYAGQALRLHTEAGNLLGQARARHVLGLVARDTGRHPAAVEHLTEAARLHERLGTGEAEEVRRVLRGVDAESTASQRHT</sequence>
<feature type="repeat" description="TPR" evidence="5">
    <location>
        <begin position="716"/>
        <end position="749"/>
    </location>
</feature>
<dbReference type="RefSeq" id="WP_170199915.1">
    <property type="nucleotide sequence ID" value="NZ_JBIUBA010000003.1"/>
</dbReference>
<dbReference type="InterPro" id="IPR027417">
    <property type="entry name" value="P-loop_NTPase"/>
</dbReference>
<dbReference type="SUPFAM" id="SSF52540">
    <property type="entry name" value="P-loop containing nucleoside triphosphate hydrolases"/>
    <property type="match status" value="1"/>
</dbReference>
<evidence type="ECO:0000256" key="3">
    <source>
        <dbReference type="ARBA" id="ARBA00023125"/>
    </source>
</evidence>
<evidence type="ECO:0000313" key="9">
    <source>
        <dbReference type="Proteomes" id="UP000272729"/>
    </source>
</evidence>
<dbReference type="Pfam" id="PF03704">
    <property type="entry name" value="BTAD"/>
    <property type="match status" value="1"/>
</dbReference>
<dbReference type="GO" id="GO:0006355">
    <property type="term" value="P:regulation of DNA-templated transcription"/>
    <property type="evidence" value="ECO:0007669"/>
    <property type="project" value="InterPro"/>
</dbReference>
<reference evidence="8 9" key="1">
    <citation type="submission" date="2018-10" db="EMBL/GenBank/DDBJ databases">
        <title>Sequencing the genomes of 1000 actinobacteria strains.</title>
        <authorList>
            <person name="Klenk H.-P."/>
        </authorList>
    </citation>
    <scope>NUCLEOTIDE SEQUENCE [LARGE SCALE GENOMIC DNA]</scope>
    <source>
        <strain evidence="8 9">DSM 43911</strain>
    </source>
</reference>
<gene>
    <name evidence="8" type="ORF">DFJ66_7673</name>
</gene>
<dbReference type="PRINTS" id="PR00364">
    <property type="entry name" value="DISEASERSIST"/>
</dbReference>
<dbReference type="InterPro" id="IPR016032">
    <property type="entry name" value="Sig_transdc_resp-reg_C-effctor"/>
</dbReference>
<evidence type="ECO:0000259" key="7">
    <source>
        <dbReference type="PROSITE" id="PS51755"/>
    </source>
</evidence>
<dbReference type="Proteomes" id="UP000272729">
    <property type="component" value="Unassembled WGS sequence"/>
</dbReference>
<dbReference type="PANTHER" id="PTHR35807:SF1">
    <property type="entry name" value="TRANSCRIPTIONAL REGULATOR REDD"/>
    <property type="match status" value="1"/>
</dbReference>
<dbReference type="Gene3D" id="3.40.50.300">
    <property type="entry name" value="P-loop containing nucleotide triphosphate hydrolases"/>
    <property type="match status" value="1"/>
</dbReference>
<dbReference type="InterPro" id="IPR051677">
    <property type="entry name" value="AfsR-DnrI-RedD_regulator"/>
</dbReference>
<feature type="repeat" description="TPR" evidence="5">
    <location>
        <begin position="832"/>
        <end position="865"/>
    </location>
</feature>
<dbReference type="SMART" id="SM01043">
    <property type="entry name" value="BTAD"/>
    <property type="match status" value="1"/>
</dbReference>
<dbReference type="InterPro" id="IPR019734">
    <property type="entry name" value="TPR_rpt"/>
</dbReference>
<dbReference type="InterPro" id="IPR001867">
    <property type="entry name" value="OmpR/PhoB-type_DNA-bd"/>
</dbReference>
<name>A0A495XKZ3_9PSEU</name>
<feature type="DNA-binding region" description="OmpR/PhoB-type" evidence="6">
    <location>
        <begin position="1"/>
        <end position="94"/>
    </location>
</feature>
<keyword evidence="3 6" id="KW-0238">DNA-binding</keyword>
<organism evidence="8 9">
    <name type="scientific">Saccharothrix variisporea</name>
    <dbReference type="NCBI Taxonomy" id="543527"/>
    <lineage>
        <taxon>Bacteria</taxon>
        <taxon>Bacillati</taxon>
        <taxon>Actinomycetota</taxon>
        <taxon>Actinomycetes</taxon>
        <taxon>Pseudonocardiales</taxon>
        <taxon>Pseudonocardiaceae</taxon>
        <taxon>Saccharothrix</taxon>
    </lineage>
</organism>
<keyword evidence="4" id="KW-0804">Transcription</keyword>
<dbReference type="InterPro" id="IPR036388">
    <property type="entry name" value="WH-like_DNA-bd_sf"/>
</dbReference>